<keyword evidence="3" id="KW-1003">Cell membrane</keyword>
<evidence type="ECO:0000256" key="4">
    <source>
        <dbReference type="ARBA" id="ARBA00022519"/>
    </source>
</evidence>
<dbReference type="AlphaFoldDB" id="A0A382GZ78"/>
<keyword evidence="5 8" id="KW-0812">Transmembrane</keyword>
<comment type="subcellular location">
    <subcellularLocation>
        <location evidence="1">Cell inner membrane</location>
        <topology evidence="1">Multi-pass membrane protein</topology>
    </subcellularLocation>
</comment>
<name>A0A382GZ78_9ZZZZ</name>
<keyword evidence="2" id="KW-0813">Transport</keyword>
<dbReference type="Pfam" id="PF00528">
    <property type="entry name" value="BPD_transp_1"/>
    <property type="match status" value="1"/>
</dbReference>
<feature type="domain" description="ABC transmembrane type-1" evidence="9">
    <location>
        <begin position="1"/>
        <end position="145"/>
    </location>
</feature>
<evidence type="ECO:0000256" key="7">
    <source>
        <dbReference type="ARBA" id="ARBA00023136"/>
    </source>
</evidence>
<dbReference type="InterPro" id="IPR050366">
    <property type="entry name" value="BP-dependent_transpt_permease"/>
</dbReference>
<feature type="transmembrane region" description="Helical" evidence="8">
    <location>
        <begin position="66"/>
        <end position="88"/>
    </location>
</feature>
<evidence type="ECO:0000256" key="3">
    <source>
        <dbReference type="ARBA" id="ARBA00022475"/>
    </source>
</evidence>
<dbReference type="SUPFAM" id="SSF161098">
    <property type="entry name" value="MetI-like"/>
    <property type="match status" value="1"/>
</dbReference>
<protein>
    <recommendedName>
        <fullName evidence="9">ABC transmembrane type-1 domain-containing protein</fullName>
    </recommendedName>
</protein>
<reference evidence="10" key="1">
    <citation type="submission" date="2018-05" db="EMBL/GenBank/DDBJ databases">
        <authorList>
            <person name="Lanie J.A."/>
            <person name="Ng W.-L."/>
            <person name="Kazmierczak K.M."/>
            <person name="Andrzejewski T.M."/>
            <person name="Davidsen T.M."/>
            <person name="Wayne K.J."/>
            <person name="Tettelin H."/>
            <person name="Glass J.I."/>
            <person name="Rusch D."/>
            <person name="Podicherti R."/>
            <person name="Tsui H.-C.T."/>
            <person name="Winkler M.E."/>
        </authorList>
    </citation>
    <scope>NUCLEOTIDE SEQUENCE</scope>
</reference>
<evidence type="ECO:0000256" key="6">
    <source>
        <dbReference type="ARBA" id="ARBA00022989"/>
    </source>
</evidence>
<keyword evidence="4" id="KW-0997">Cell inner membrane</keyword>
<dbReference type="CDD" id="cd06261">
    <property type="entry name" value="TM_PBP2"/>
    <property type="match status" value="1"/>
</dbReference>
<dbReference type="GO" id="GO:0055085">
    <property type="term" value="P:transmembrane transport"/>
    <property type="evidence" value="ECO:0007669"/>
    <property type="project" value="InterPro"/>
</dbReference>
<dbReference type="InterPro" id="IPR000515">
    <property type="entry name" value="MetI-like"/>
</dbReference>
<accession>A0A382GZ78</accession>
<dbReference type="EMBL" id="UINC01058204">
    <property type="protein sequence ID" value="SVB80192.1"/>
    <property type="molecule type" value="Genomic_DNA"/>
</dbReference>
<evidence type="ECO:0000256" key="5">
    <source>
        <dbReference type="ARBA" id="ARBA00022692"/>
    </source>
</evidence>
<organism evidence="10">
    <name type="scientific">marine metagenome</name>
    <dbReference type="NCBI Taxonomy" id="408172"/>
    <lineage>
        <taxon>unclassified sequences</taxon>
        <taxon>metagenomes</taxon>
        <taxon>ecological metagenomes</taxon>
    </lineage>
</organism>
<evidence type="ECO:0000256" key="1">
    <source>
        <dbReference type="ARBA" id="ARBA00004429"/>
    </source>
</evidence>
<feature type="transmembrane region" description="Helical" evidence="8">
    <location>
        <begin position="122"/>
        <end position="145"/>
    </location>
</feature>
<gene>
    <name evidence="10" type="ORF">METZ01_LOCUS233046</name>
</gene>
<feature type="non-terminal residue" evidence="10">
    <location>
        <position position="1"/>
    </location>
</feature>
<sequence>WLQATFSGEGGETARMLLLYAGLGAVSWLTMARIVRGQVLALREQQFVEAARSLGLGTWAILWRHILPNVVGVVIVYLTLTLPAVVLYESFLSYLGLGIQPPRASLGSLIADGAAQINPIRVYWWMIVYPAGCLAGLLMALNFLGDGLRDVFDPKAEKNL</sequence>
<dbReference type="PROSITE" id="PS50928">
    <property type="entry name" value="ABC_TM1"/>
    <property type="match status" value="1"/>
</dbReference>
<evidence type="ECO:0000313" key="10">
    <source>
        <dbReference type="EMBL" id="SVB80192.1"/>
    </source>
</evidence>
<keyword evidence="6 8" id="KW-1133">Transmembrane helix</keyword>
<dbReference type="InterPro" id="IPR035906">
    <property type="entry name" value="MetI-like_sf"/>
</dbReference>
<feature type="transmembrane region" description="Helical" evidence="8">
    <location>
        <begin position="17"/>
        <end position="35"/>
    </location>
</feature>
<evidence type="ECO:0000259" key="9">
    <source>
        <dbReference type="PROSITE" id="PS50928"/>
    </source>
</evidence>
<evidence type="ECO:0000256" key="2">
    <source>
        <dbReference type="ARBA" id="ARBA00022448"/>
    </source>
</evidence>
<evidence type="ECO:0000256" key="8">
    <source>
        <dbReference type="SAM" id="Phobius"/>
    </source>
</evidence>
<dbReference type="PANTHER" id="PTHR43386:SF2">
    <property type="entry name" value="OLIGOPEPTIDE TRANSPORT SYSTEM PERMEASE PROTEIN OPPC"/>
    <property type="match status" value="1"/>
</dbReference>
<dbReference type="Gene3D" id="1.10.3720.10">
    <property type="entry name" value="MetI-like"/>
    <property type="match status" value="1"/>
</dbReference>
<dbReference type="PANTHER" id="PTHR43386">
    <property type="entry name" value="OLIGOPEPTIDE TRANSPORT SYSTEM PERMEASE PROTEIN APPC"/>
    <property type="match status" value="1"/>
</dbReference>
<dbReference type="GO" id="GO:0005886">
    <property type="term" value="C:plasma membrane"/>
    <property type="evidence" value="ECO:0007669"/>
    <property type="project" value="UniProtKB-SubCell"/>
</dbReference>
<keyword evidence="7 8" id="KW-0472">Membrane</keyword>
<proteinExistence type="predicted"/>